<dbReference type="CDD" id="cd13128">
    <property type="entry name" value="MATE_Wzx_like"/>
    <property type="match status" value="1"/>
</dbReference>
<gene>
    <name evidence="7" type="ORF">MSHOH_2279</name>
</gene>
<feature type="transmembrane region" description="Helical" evidence="6">
    <location>
        <begin position="227"/>
        <end position="246"/>
    </location>
</feature>
<sequence length="513" mass="56374">MSVNESINRIVGGSGVILAGTFLGMLLDILIKKVMTSHLSPADFGTYSLALTVISISGAVATLGLNEGVPRYIAFFRGRQEEQKVHELILSAILMGIIAGLLAILVSPSLFEKLAGEGFDAQGQILSIVKILVFAIPFTILLNLTVAIYRGFDRTNVNMYFYNIIRPVSLLGFASTAVFFGASLKGVVFADLLSMVFTFGIMSVYFIKKPPVKPELKFKFSEPTRQLIRYSFPLLITATLLNLMSWTDTIMLGYFKPAEVVGVYNAVYPLVGFLSLVIASMGYVYVPVASKLWGLNETQPVGSIYAVMTKWCFLLTFPIFALIFVYPEFLITKLYGAEYIGGTTALRVLAMGFIANSYFGFNYHTLLASGDSDFLMKCSVASAGINVVINFTLIPDYGMVGAAIGTAVSYASIEVLMTLRAWKKQNMHPFTSMYRKLTLVCVILTAFMLAIKEVIPLSGAAWEYAVFIIAYFAIVHYANILDRTEVSMIGEIRKTIRQNVSGHIPQAIRTLAS</sequence>
<feature type="transmembrane region" description="Helical" evidence="6">
    <location>
        <begin position="47"/>
        <end position="67"/>
    </location>
</feature>
<evidence type="ECO:0000256" key="4">
    <source>
        <dbReference type="ARBA" id="ARBA00022989"/>
    </source>
</evidence>
<feature type="transmembrane region" description="Helical" evidence="6">
    <location>
        <begin position="339"/>
        <end position="362"/>
    </location>
</feature>
<feature type="transmembrane region" description="Helical" evidence="6">
    <location>
        <begin position="7"/>
        <end position="27"/>
    </location>
</feature>
<keyword evidence="8" id="KW-1185">Reference proteome</keyword>
<dbReference type="STRING" id="1434110.MSHOH_2279"/>
<keyword evidence="3 6" id="KW-0812">Transmembrane</keyword>
<dbReference type="GeneID" id="24831541"/>
<evidence type="ECO:0000313" key="8">
    <source>
        <dbReference type="Proteomes" id="UP000033101"/>
    </source>
</evidence>
<feature type="transmembrane region" description="Helical" evidence="6">
    <location>
        <begin position="266"/>
        <end position="286"/>
    </location>
</feature>
<dbReference type="AlphaFoldDB" id="A0A0E3SEX0"/>
<dbReference type="EMBL" id="CP009516">
    <property type="protein sequence ID" value="AKB78762.1"/>
    <property type="molecule type" value="Genomic_DNA"/>
</dbReference>
<evidence type="ECO:0000313" key="7">
    <source>
        <dbReference type="EMBL" id="AKB78762.1"/>
    </source>
</evidence>
<organism evidence="7 8">
    <name type="scientific">Methanosarcina horonobensis HB-1 = JCM 15518</name>
    <dbReference type="NCBI Taxonomy" id="1434110"/>
    <lineage>
        <taxon>Archaea</taxon>
        <taxon>Methanobacteriati</taxon>
        <taxon>Methanobacteriota</taxon>
        <taxon>Stenosarchaea group</taxon>
        <taxon>Methanomicrobia</taxon>
        <taxon>Methanosarcinales</taxon>
        <taxon>Methanosarcinaceae</taxon>
        <taxon>Methanosarcina</taxon>
    </lineage>
</organism>
<dbReference type="Pfam" id="PF01943">
    <property type="entry name" value="Polysacc_synt"/>
    <property type="match status" value="1"/>
</dbReference>
<dbReference type="PANTHER" id="PTHR30250">
    <property type="entry name" value="PST FAMILY PREDICTED COLANIC ACID TRANSPORTER"/>
    <property type="match status" value="1"/>
</dbReference>
<feature type="transmembrane region" description="Helical" evidence="6">
    <location>
        <begin position="374"/>
        <end position="394"/>
    </location>
</feature>
<protein>
    <submittedName>
        <fullName evidence="7">Heteropolysaccharide repeat unit export protein</fullName>
    </submittedName>
</protein>
<dbReference type="HOGENOM" id="CLU_022017_5_1_2"/>
<keyword evidence="5 6" id="KW-0472">Membrane</keyword>
<feature type="transmembrane region" description="Helical" evidence="6">
    <location>
        <begin position="307"/>
        <end position="327"/>
    </location>
</feature>
<feature type="transmembrane region" description="Helical" evidence="6">
    <location>
        <begin position="461"/>
        <end position="480"/>
    </location>
</feature>
<evidence type="ECO:0000256" key="6">
    <source>
        <dbReference type="SAM" id="Phobius"/>
    </source>
</evidence>
<reference evidence="7 8" key="1">
    <citation type="submission" date="2014-07" db="EMBL/GenBank/DDBJ databases">
        <title>Methanogenic archaea and the global carbon cycle.</title>
        <authorList>
            <person name="Henriksen J.R."/>
            <person name="Luke J."/>
            <person name="Reinhart S."/>
            <person name="Benedict M.N."/>
            <person name="Youngblut N.D."/>
            <person name="Metcalf M.E."/>
            <person name="Whitaker R.J."/>
            <person name="Metcalf W.W."/>
        </authorList>
    </citation>
    <scope>NUCLEOTIDE SEQUENCE [LARGE SCALE GENOMIC DNA]</scope>
    <source>
        <strain evidence="7 8">HB-1</strain>
    </source>
</reference>
<dbReference type="InterPro" id="IPR002797">
    <property type="entry name" value="Polysacc_synth"/>
</dbReference>
<feature type="transmembrane region" description="Helical" evidence="6">
    <location>
        <begin position="131"/>
        <end position="152"/>
    </location>
</feature>
<accession>A0A0E3SEX0</accession>
<dbReference type="PATRIC" id="fig|1434110.4.peg.2914"/>
<proteinExistence type="predicted"/>
<feature type="transmembrane region" description="Helical" evidence="6">
    <location>
        <begin position="400"/>
        <end position="422"/>
    </location>
</feature>
<feature type="transmembrane region" description="Helical" evidence="6">
    <location>
        <begin position="434"/>
        <end position="455"/>
    </location>
</feature>
<evidence type="ECO:0000256" key="1">
    <source>
        <dbReference type="ARBA" id="ARBA00004651"/>
    </source>
</evidence>
<dbReference type="GO" id="GO:0005886">
    <property type="term" value="C:plasma membrane"/>
    <property type="evidence" value="ECO:0007669"/>
    <property type="project" value="UniProtKB-SubCell"/>
</dbReference>
<comment type="subcellular location">
    <subcellularLocation>
        <location evidence="1">Cell membrane</location>
        <topology evidence="1">Multi-pass membrane protein</topology>
    </subcellularLocation>
</comment>
<keyword evidence="2" id="KW-1003">Cell membrane</keyword>
<dbReference type="InterPro" id="IPR050833">
    <property type="entry name" value="Poly_Biosynth_Transport"/>
</dbReference>
<feature type="transmembrane region" description="Helical" evidence="6">
    <location>
        <begin position="88"/>
        <end position="111"/>
    </location>
</feature>
<name>A0A0E3SEX0_9EURY</name>
<evidence type="ECO:0000256" key="2">
    <source>
        <dbReference type="ARBA" id="ARBA00022475"/>
    </source>
</evidence>
<evidence type="ECO:0000256" key="3">
    <source>
        <dbReference type="ARBA" id="ARBA00022692"/>
    </source>
</evidence>
<evidence type="ECO:0000256" key="5">
    <source>
        <dbReference type="ARBA" id="ARBA00023136"/>
    </source>
</evidence>
<dbReference type="RefSeq" id="WP_048139964.1">
    <property type="nucleotide sequence ID" value="NZ_CP009516.1"/>
</dbReference>
<feature type="transmembrane region" description="Helical" evidence="6">
    <location>
        <begin position="164"/>
        <end position="182"/>
    </location>
</feature>
<dbReference type="Proteomes" id="UP000033101">
    <property type="component" value="Chromosome"/>
</dbReference>
<dbReference type="KEGG" id="mhor:MSHOH_2279"/>
<dbReference type="OrthoDB" id="19148at2157"/>
<feature type="transmembrane region" description="Helical" evidence="6">
    <location>
        <begin position="188"/>
        <end position="207"/>
    </location>
</feature>
<keyword evidence="4 6" id="KW-1133">Transmembrane helix</keyword>
<dbReference type="PANTHER" id="PTHR30250:SF27">
    <property type="entry name" value="POLYSACCHARIDE BIOSYNTHESIS PROTEIN"/>
    <property type="match status" value="1"/>
</dbReference>